<sequence>MSGSLPIHFVEVTTRALDGLPDARGDSVRSMLAADHDILVGDVRVSLGYQVQAEMTSEQIERTVYDLFADPVIEHGSCNGALLGATGIFPSTPEAAIQVGFKPGVTDNAGQAGLDGLLTLYPKLRNAAQVATSRTYLFWGLPEGIELSHLANALHNPMIERCAFADADDCAGGRWPSLSFPSRPPAVFTEPAVIDLEVSDEELQEISETGLLALNLNEMHAIQSHYRSPEVRATREGLGLPPYAPTDAELECLAQTWSEHCSHKIFAALINHKDNETGRTKQIDSL</sequence>
<dbReference type="Pfam" id="PF18072">
    <property type="entry name" value="FGAR-AT_linker"/>
    <property type="match status" value="1"/>
</dbReference>
<reference evidence="2" key="1">
    <citation type="submission" date="2018-05" db="EMBL/GenBank/DDBJ databases">
        <authorList>
            <person name="Lanie J.A."/>
            <person name="Ng W.-L."/>
            <person name="Kazmierczak K.M."/>
            <person name="Andrzejewski T.M."/>
            <person name="Davidsen T.M."/>
            <person name="Wayne K.J."/>
            <person name="Tettelin H."/>
            <person name="Glass J.I."/>
            <person name="Rusch D."/>
            <person name="Podicherti R."/>
            <person name="Tsui H.-C.T."/>
            <person name="Winkler M.E."/>
        </authorList>
    </citation>
    <scope>NUCLEOTIDE SEQUENCE</scope>
</reference>
<dbReference type="InterPro" id="IPR041609">
    <property type="entry name" value="PurL_linker"/>
</dbReference>
<organism evidence="2">
    <name type="scientific">marine metagenome</name>
    <dbReference type="NCBI Taxonomy" id="408172"/>
    <lineage>
        <taxon>unclassified sequences</taxon>
        <taxon>metagenomes</taxon>
        <taxon>ecological metagenomes</taxon>
    </lineage>
</organism>
<accession>A0A382D0W1</accession>
<evidence type="ECO:0000313" key="2">
    <source>
        <dbReference type="EMBL" id="SVB31674.1"/>
    </source>
</evidence>
<name>A0A382D0W1_9ZZZZ</name>
<dbReference type="SUPFAM" id="SSF109736">
    <property type="entry name" value="FGAM synthase PurL, linker domain"/>
    <property type="match status" value="1"/>
</dbReference>
<dbReference type="EMBL" id="UINC01036943">
    <property type="protein sequence ID" value="SVB31674.1"/>
    <property type="molecule type" value="Genomic_DNA"/>
</dbReference>
<proteinExistence type="predicted"/>
<feature type="domain" description="Phosphoribosylformylglycinamidine synthase linker" evidence="1">
    <location>
        <begin position="203"/>
        <end position="264"/>
    </location>
</feature>
<dbReference type="AlphaFoldDB" id="A0A382D0W1"/>
<feature type="non-terminal residue" evidence="2">
    <location>
        <position position="286"/>
    </location>
</feature>
<protein>
    <recommendedName>
        <fullName evidence="1">Phosphoribosylformylglycinamidine synthase linker domain-containing protein</fullName>
    </recommendedName>
</protein>
<gene>
    <name evidence="2" type="ORF">METZ01_LOCUS184528</name>
</gene>
<evidence type="ECO:0000259" key="1">
    <source>
        <dbReference type="Pfam" id="PF18072"/>
    </source>
</evidence>